<proteinExistence type="predicted"/>
<dbReference type="InterPro" id="IPR016181">
    <property type="entry name" value="Acyl_CoA_acyltransferase"/>
</dbReference>
<reference evidence="4" key="1">
    <citation type="submission" date="2023-05" db="EMBL/GenBank/DDBJ databases">
        <title>Cataloging the Phylogenetic Diversity of Human Bladder Bacteria.</title>
        <authorList>
            <person name="Du J."/>
        </authorList>
    </citation>
    <scope>NUCLEOTIDE SEQUENCE</scope>
    <source>
        <strain evidence="4">UMB9978</strain>
    </source>
</reference>
<dbReference type="Proteomes" id="UP001240483">
    <property type="component" value="Unassembled WGS sequence"/>
</dbReference>
<gene>
    <name evidence="4" type="ORF">QP116_06045</name>
</gene>
<name>A0AAP4C7I4_9MICC</name>
<dbReference type="InterPro" id="IPR000182">
    <property type="entry name" value="GNAT_dom"/>
</dbReference>
<dbReference type="GO" id="GO:0008080">
    <property type="term" value="F:N-acetyltransferase activity"/>
    <property type="evidence" value="ECO:0007669"/>
    <property type="project" value="InterPro"/>
</dbReference>
<keyword evidence="1" id="KW-0808">Transferase</keyword>
<dbReference type="SUPFAM" id="SSF55729">
    <property type="entry name" value="Acyl-CoA N-acyltransferases (Nat)"/>
    <property type="match status" value="1"/>
</dbReference>
<dbReference type="RefSeq" id="WP_285333179.1">
    <property type="nucleotide sequence ID" value="NZ_JASODW010000006.1"/>
</dbReference>
<organism evidence="4 5">
    <name type="scientific">Pseudoglutamicibacter cumminsii</name>
    <dbReference type="NCBI Taxonomy" id="156979"/>
    <lineage>
        <taxon>Bacteria</taxon>
        <taxon>Bacillati</taxon>
        <taxon>Actinomycetota</taxon>
        <taxon>Actinomycetes</taxon>
        <taxon>Micrococcales</taxon>
        <taxon>Micrococcaceae</taxon>
        <taxon>Pseudoglutamicibacter</taxon>
    </lineage>
</organism>
<dbReference type="EMBL" id="JASODW010000006">
    <property type="protein sequence ID" value="MDK6275297.1"/>
    <property type="molecule type" value="Genomic_DNA"/>
</dbReference>
<comment type="caution">
    <text evidence="4">The sequence shown here is derived from an EMBL/GenBank/DDBJ whole genome shotgun (WGS) entry which is preliminary data.</text>
</comment>
<protein>
    <submittedName>
        <fullName evidence="4">GNAT family N-acetyltransferase</fullName>
    </submittedName>
</protein>
<dbReference type="PROSITE" id="PS51186">
    <property type="entry name" value="GNAT"/>
    <property type="match status" value="1"/>
</dbReference>
<sequence>MITYLDEPGAIRPEQVGEGFFVGWPTPPSAQQLVDVMDGSYRRVWALDGDRVVGYINAISDGVLTAFIPWLEVLPEYQSQGIGQELVRRIVASLDGMYSIDLACDDHLVGYYERLGFFEGTAMVMRNSRVLRG</sequence>
<dbReference type="Pfam" id="PF00583">
    <property type="entry name" value="Acetyltransf_1"/>
    <property type="match status" value="1"/>
</dbReference>
<dbReference type="AlphaFoldDB" id="A0AAP4C7I4"/>
<dbReference type="CDD" id="cd04301">
    <property type="entry name" value="NAT_SF"/>
    <property type="match status" value="1"/>
</dbReference>
<evidence type="ECO:0000259" key="3">
    <source>
        <dbReference type="PROSITE" id="PS51186"/>
    </source>
</evidence>
<dbReference type="PANTHER" id="PTHR43626">
    <property type="entry name" value="ACYL-COA N-ACYLTRANSFERASE"/>
    <property type="match status" value="1"/>
</dbReference>
<dbReference type="GO" id="GO:0005737">
    <property type="term" value="C:cytoplasm"/>
    <property type="evidence" value="ECO:0007669"/>
    <property type="project" value="TreeGrafter"/>
</dbReference>
<evidence type="ECO:0000313" key="4">
    <source>
        <dbReference type="EMBL" id="MDK6275297.1"/>
    </source>
</evidence>
<dbReference type="InterPro" id="IPR045039">
    <property type="entry name" value="NSI-like"/>
</dbReference>
<dbReference type="Gene3D" id="3.40.630.30">
    <property type="match status" value="1"/>
</dbReference>
<evidence type="ECO:0000313" key="5">
    <source>
        <dbReference type="Proteomes" id="UP001240483"/>
    </source>
</evidence>
<accession>A0AAP4C7I4</accession>
<evidence type="ECO:0000256" key="2">
    <source>
        <dbReference type="ARBA" id="ARBA00023315"/>
    </source>
</evidence>
<dbReference type="PANTHER" id="PTHR43626:SF4">
    <property type="entry name" value="GCN5-RELATED N-ACETYLTRANSFERASE 2, CHLOROPLASTIC"/>
    <property type="match status" value="1"/>
</dbReference>
<feature type="domain" description="N-acetyltransferase" evidence="3">
    <location>
        <begin position="1"/>
        <end position="133"/>
    </location>
</feature>
<keyword evidence="2" id="KW-0012">Acyltransferase</keyword>
<evidence type="ECO:0000256" key="1">
    <source>
        <dbReference type="ARBA" id="ARBA00022679"/>
    </source>
</evidence>